<proteinExistence type="predicted"/>
<dbReference type="InterPro" id="IPR011990">
    <property type="entry name" value="TPR-like_helical_dom_sf"/>
</dbReference>
<dbReference type="SMART" id="SM00028">
    <property type="entry name" value="TPR"/>
    <property type="match status" value="2"/>
</dbReference>
<dbReference type="InterPro" id="IPR019734">
    <property type="entry name" value="TPR_rpt"/>
</dbReference>
<dbReference type="AlphaFoldDB" id="A0AAV8T7A5"/>
<sequence length="211" mass="23529">MDPMVSDILLQVGLFLLVVFMFLAAHNVPQKILTKFRYRNRATFQAKRHFVRGAQLLSQARSPANSRSAASSLAKQAEEEAEKAIRLDPKDAAAHILKALTLDFQGFKTSALESLDVALSPLAAKSLSDRERGDALFKRAELTMEMNRRGRVDSAVNDLTQAVKLNPESAKAFNLLGKCYESKNMKEEAEKAYEMARKVKPEVTREEAMGK</sequence>
<evidence type="ECO:0000256" key="2">
    <source>
        <dbReference type="ARBA" id="ARBA00022803"/>
    </source>
</evidence>
<feature type="repeat" description="TPR" evidence="3">
    <location>
        <begin position="170"/>
        <end position="203"/>
    </location>
</feature>
<comment type="caution">
    <text evidence="4">The sequence shown here is derived from an EMBL/GenBank/DDBJ whole genome shotgun (WGS) entry which is preliminary data.</text>
</comment>
<gene>
    <name evidence="4" type="ORF">K2173_007917</name>
</gene>
<evidence type="ECO:0000313" key="5">
    <source>
        <dbReference type="Proteomes" id="UP001159364"/>
    </source>
</evidence>
<protein>
    <submittedName>
        <fullName evidence="4">Uncharacterized protein</fullName>
    </submittedName>
</protein>
<dbReference type="Gene3D" id="1.25.40.10">
    <property type="entry name" value="Tetratricopeptide repeat domain"/>
    <property type="match status" value="2"/>
</dbReference>
<accession>A0AAV8T7A5</accession>
<keyword evidence="5" id="KW-1185">Reference proteome</keyword>
<dbReference type="PANTHER" id="PTHR44858">
    <property type="entry name" value="TETRATRICOPEPTIDE REPEAT PROTEIN 6"/>
    <property type="match status" value="1"/>
</dbReference>
<dbReference type="InterPro" id="IPR050498">
    <property type="entry name" value="Ycf3"/>
</dbReference>
<dbReference type="PANTHER" id="PTHR44858:SF1">
    <property type="entry name" value="UDP-N-ACETYLGLUCOSAMINE--PEPTIDE N-ACETYLGLUCOSAMINYLTRANSFERASE SPINDLY-RELATED"/>
    <property type="match status" value="1"/>
</dbReference>
<dbReference type="PROSITE" id="PS50005">
    <property type="entry name" value="TPR"/>
    <property type="match status" value="1"/>
</dbReference>
<keyword evidence="1" id="KW-0677">Repeat</keyword>
<evidence type="ECO:0000256" key="3">
    <source>
        <dbReference type="PROSITE-ProRule" id="PRU00339"/>
    </source>
</evidence>
<evidence type="ECO:0000256" key="1">
    <source>
        <dbReference type="ARBA" id="ARBA00022737"/>
    </source>
</evidence>
<dbReference type="EMBL" id="JAIWQS010000006">
    <property type="protein sequence ID" value="KAJ8762478.1"/>
    <property type="molecule type" value="Genomic_DNA"/>
</dbReference>
<dbReference type="Proteomes" id="UP001159364">
    <property type="component" value="Linkage Group LG06"/>
</dbReference>
<dbReference type="SUPFAM" id="SSF48452">
    <property type="entry name" value="TPR-like"/>
    <property type="match status" value="1"/>
</dbReference>
<keyword evidence="2 3" id="KW-0802">TPR repeat</keyword>
<reference evidence="4 5" key="1">
    <citation type="submission" date="2021-09" db="EMBL/GenBank/DDBJ databases">
        <title>Genomic insights and catalytic innovation underlie evolution of tropane alkaloids biosynthesis.</title>
        <authorList>
            <person name="Wang Y.-J."/>
            <person name="Tian T."/>
            <person name="Huang J.-P."/>
            <person name="Huang S.-X."/>
        </authorList>
    </citation>
    <scope>NUCLEOTIDE SEQUENCE [LARGE SCALE GENOMIC DNA]</scope>
    <source>
        <strain evidence="4">KIB-2018</strain>
        <tissue evidence="4">Leaf</tissue>
    </source>
</reference>
<organism evidence="4 5">
    <name type="scientific">Erythroxylum novogranatense</name>
    <dbReference type="NCBI Taxonomy" id="1862640"/>
    <lineage>
        <taxon>Eukaryota</taxon>
        <taxon>Viridiplantae</taxon>
        <taxon>Streptophyta</taxon>
        <taxon>Embryophyta</taxon>
        <taxon>Tracheophyta</taxon>
        <taxon>Spermatophyta</taxon>
        <taxon>Magnoliopsida</taxon>
        <taxon>eudicotyledons</taxon>
        <taxon>Gunneridae</taxon>
        <taxon>Pentapetalae</taxon>
        <taxon>rosids</taxon>
        <taxon>fabids</taxon>
        <taxon>Malpighiales</taxon>
        <taxon>Erythroxylaceae</taxon>
        <taxon>Erythroxylum</taxon>
    </lineage>
</organism>
<dbReference type="Pfam" id="PF13432">
    <property type="entry name" value="TPR_16"/>
    <property type="match status" value="1"/>
</dbReference>
<evidence type="ECO:0000313" key="4">
    <source>
        <dbReference type="EMBL" id="KAJ8762478.1"/>
    </source>
</evidence>
<name>A0AAV8T7A5_9ROSI</name>